<comment type="caution">
    <text evidence="2">The sequence shown here is derived from an EMBL/GenBank/DDBJ whole genome shotgun (WGS) entry which is preliminary data.</text>
</comment>
<proteinExistence type="predicted"/>
<sequence>MVVDTKVAHGAAKVVMPGVKLAPGREVLLCGVLCKAPVPRNQPPEPPVVVPPPPVAGFSADVEHAPSWSEDSDGESEEGIVWDPMPGEKPGERLQRLAHNTKVHTQAEKSSRLAAENAELDARKDPGRVPDGLGVVKIHGRYERSNEFWGFIEGRTYYSRLSNNVFAGSLAPMAAKFEQDNDGEFQVPVTRLYSHIPRGFPMNPFQVTRIQRFYRDKKETDKQRIQAFCLFEAFVRIAHAHRDVLHDRAMQEAARIDAQSIYNYVPLKHKEALWVWDPMPHDWDRALNPNRDNRTKGAGLVQPEGHHDLQIDQWAKYFIHHTRPTSNNPIGGLVMTHAHHLHRRSVWGYLLGRALSP</sequence>
<dbReference type="OrthoDB" id="3067399at2759"/>
<dbReference type="EMBL" id="LUEZ02000080">
    <property type="protein sequence ID" value="RDB19214.1"/>
    <property type="molecule type" value="Genomic_DNA"/>
</dbReference>
<evidence type="ECO:0000313" key="2">
    <source>
        <dbReference type="EMBL" id="RDB19214.1"/>
    </source>
</evidence>
<feature type="region of interest" description="Disordered" evidence="1">
    <location>
        <begin position="38"/>
        <end position="79"/>
    </location>
</feature>
<gene>
    <name evidence="2" type="ORF">Hypma_013740</name>
</gene>
<protein>
    <submittedName>
        <fullName evidence="2">Uncharacterized protein</fullName>
    </submittedName>
</protein>
<name>A0A369JII0_HYPMA</name>
<evidence type="ECO:0000256" key="1">
    <source>
        <dbReference type="SAM" id="MobiDB-lite"/>
    </source>
</evidence>
<dbReference type="AlphaFoldDB" id="A0A369JII0"/>
<keyword evidence="3" id="KW-1185">Reference proteome</keyword>
<feature type="compositionally biased region" description="Acidic residues" evidence="1">
    <location>
        <begin position="70"/>
        <end position="79"/>
    </location>
</feature>
<dbReference type="Proteomes" id="UP000076154">
    <property type="component" value="Unassembled WGS sequence"/>
</dbReference>
<accession>A0A369JII0</accession>
<evidence type="ECO:0000313" key="3">
    <source>
        <dbReference type="Proteomes" id="UP000076154"/>
    </source>
</evidence>
<dbReference type="InParanoid" id="A0A369JII0"/>
<reference evidence="2" key="1">
    <citation type="submission" date="2018-04" db="EMBL/GenBank/DDBJ databases">
        <title>Whole genome sequencing of Hypsizygus marmoreus.</title>
        <authorList>
            <person name="Choi I.-G."/>
            <person name="Min B."/>
            <person name="Kim J.-G."/>
            <person name="Kim S."/>
            <person name="Oh Y.-L."/>
            <person name="Kong W.-S."/>
            <person name="Park H."/>
            <person name="Jeong J."/>
            <person name="Song E.-S."/>
        </authorList>
    </citation>
    <scope>NUCLEOTIDE SEQUENCE [LARGE SCALE GENOMIC DNA]</scope>
    <source>
        <strain evidence="2">51987-8</strain>
    </source>
</reference>
<organism evidence="2 3">
    <name type="scientific">Hypsizygus marmoreus</name>
    <name type="common">White beech mushroom</name>
    <name type="synonym">Agaricus marmoreus</name>
    <dbReference type="NCBI Taxonomy" id="39966"/>
    <lineage>
        <taxon>Eukaryota</taxon>
        <taxon>Fungi</taxon>
        <taxon>Dikarya</taxon>
        <taxon>Basidiomycota</taxon>
        <taxon>Agaricomycotina</taxon>
        <taxon>Agaricomycetes</taxon>
        <taxon>Agaricomycetidae</taxon>
        <taxon>Agaricales</taxon>
        <taxon>Tricholomatineae</taxon>
        <taxon>Lyophyllaceae</taxon>
        <taxon>Hypsizygus</taxon>
    </lineage>
</organism>
<feature type="compositionally biased region" description="Pro residues" evidence="1">
    <location>
        <begin position="40"/>
        <end position="55"/>
    </location>
</feature>